<organism evidence="3">
    <name type="scientific">Micromonas pusilla (strain CCMP1545)</name>
    <name type="common">Picoplanktonic green alga</name>
    <dbReference type="NCBI Taxonomy" id="564608"/>
    <lineage>
        <taxon>Eukaryota</taxon>
        <taxon>Viridiplantae</taxon>
        <taxon>Chlorophyta</taxon>
        <taxon>Mamiellophyceae</taxon>
        <taxon>Mamiellales</taxon>
        <taxon>Mamiellaceae</taxon>
        <taxon>Micromonas</taxon>
    </lineage>
</organism>
<feature type="region of interest" description="Disordered" evidence="1">
    <location>
        <begin position="265"/>
        <end position="285"/>
    </location>
</feature>
<dbReference type="RefSeq" id="XP_003059358.1">
    <property type="nucleotide sequence ID" value="XM_003059312.1"/>
</dbReference>
<name>C1MTP9_MICPC</name>
<sequence>MASSSSAVATTLSSRSLAATNSLSGSTTARLRTRIPRGAPLVTRAGKGKGKRYRNEVKDPYAAKETRAKPSADDGPLNAVFAPGDDTEEYFLFVRKVRKGSAAASPAASPASTAAAAAAVDVGLSMRGPNAPGPGTGGADETNERWLPLGDIVISAGGDLDLAVAERRAVLLAFAKRKHLKMLPIASDEEVQFGARTQRGPKRAGATDPSETFPVATGAAHAALEWDEETRGEFGAPSARAELRLMSALPTISTQKKNEMLAGSMSMIKAQQEKMNAEMQRSKKA</sequence>
<dbReference type="OrthoDB" id="10546135at2759"/>
<feature type="region of interest" description="Disordered" evidence="1">
    <location>
        <begin position="1"/>
        <end position="77"/>
    </location>
</feature>
<protein>
    <submittedName>
        <fullName evidence="2">Predicted protein</fullName>
    </submittedName>
</protein>
<gene>
    <name evidence="2" type="ORF">MICPUCDRAFT_40030</name>
</gene>
<feature type="compositionally biased region" description="Basic and acidic residues" evidence="1">
    <location>
        <begin position="53"/>
        <end position="72"/>
    </location>
</feature>
<dbReference type="OMA" id="SSAMDMI"/>
<dbReference type="AlphaFoldDB" id="C1MTP9"/>
<proteinExistence type="predicted"/>
<reference evidence="2 3" key="1">
    <citation type="journal article" date="2009" name="Science">
        <title>Green evolution and dynamic adaptations revealed by genomes of the marine picoeukaryotes Micromonas.</title>
        <authorList>
            <person name="Worden A.Z."/>
            <person name="Lee J.H."/>
            <person name="Mock T."/>
            <person name="Rouze P."/>
            <person name="Simmons M.P."/>
            <person name="Aerts A.L."/>
            <person name="Allen A.E."/>
            <person name="Cuvelier M.L."/>
            <person name="Derelle E."/>
            <person name="Everett M.V."/>
            <person name="Foulon E."/>
            <person name="Grimwood J."/>
            <person name="Gundlach H."/>
            <person name="Henrissat B."/>
            <person name="Napoli C."/>
            <person name="McDonald S.M."/>
            <person name="Parker M.S."/>
            <person name="Rombauts S."/>
            <person name="Salamov A."/>
            <person name="Von Dassow P."/>
            <person name="Badger J.H."/>
            <person name="Coutinho P.M."/>
            <person name="Demir E."/>
            <person name="Dubchak I."/>
            <person name="Gentemann C."/>
            <person name="Eikrem W."/>
            <person name="Gready J.E."/>
            <person name="John U."/>
            <person name="Lanier W."/>
            <person name="Lindquist E.A."/>
            <person name="Lucas S."/>
            <person name="Mayer K.F."/>
            <person name="Moreau H."/>
            <person name="Not F."/>
            <person name="Otillar R."/>
            <person name="Panaud O."/>
            <person name="Pangilinan J."/>
            <person name="Paulsen I."/>
            <person name="Piegu B."/>
            <person name="Poliakov A."/>
            <person name="Robbens S."/>
            <person name="Schmutz J."/>
            <person name="Toulza E."/>
            <person name="Wyss T."/>
            <person name="Zelensky A."/>
            <person name="Zhou K."/>
            <person name="Armbrust E.V."/>
            <person name="Bhattacharya D."/>
            <person name="Goodenough U.W."/>
            <person name="Van de Peer Y."/>
            <person name="Grigoriev I.V."/>
        </authorList>
    </citation>
    <scope>NUCLEOTIDE SEQUENCE [LARGE SCALE GENOMIC DNA]</scope>
    <source>
        <strain evidence="2 3">CCMP1545</strain>
    </source>
</reference>
<evidence type="ECO:0000256" key="1">
    <source>
        <dbReference type="SAM" id="MobiDB-lite"/>
    </source>
</evidence>
<dbReference type="GeneID" id="9684798"/>
<dbReference type="EMBL" id="GG663740">
    <property type="protein sequence ID" value="EEH56490.1"/>
    <property type="molecule type" value="Genomic_DNA"/>
</dbReference>
<dbReference type="Proteomes" id="UP000001876">
    <property type="component" value="Unassembled WGS sequence"/>
</dbReference>
<keyword evidence="3" id="KW-1185">Reference proteome</keyword>
<accession>C1MTP9</accession>
<evidence type="ECO:0000313" key="2">
    <source>
        <dbReference type="EMBL" id="EEH56490.1"/>
    </source>
</evidence>
<dbReference type="KEGG" id="mpp:MICPUCDRAFT_40030"/>
<evidence type="ECO:0000313" key="3">
    <source>
        <dbReference type="Proteomes" id="UP000001876"/>
    </source>
</evidence>
<feature type="compositionally biased region" description="Low complexity" evidence="1">
    <location>
        <begin position="1"/>
        <end position="24"/>
    </location>
</feature>